<evidence type="ECO:0000313" key="1">
    <source>
        <dbReference type="EMBL" id="KIZ40163.1"/>
    </source>
</evidence>
<reference evidence="1 2" key="1">
    <citation type="submission" date="2014-11" db="EMBL/GenBank/DDBJ databases">
        <title>Genomics and ecophysiology of heterotrophic nitrogen fixing bacteria isolated from estuarine surface water.</title>
        <authorList>
            <person name="Bentzon-Tilia M."/>
            <person name="Severin I."/>
            <person name="Hansen L.H."/>
            <person name="Riemann L."/>
        </authorList>
    </citation>
    <scope>NUCLEOTIDE SEQUENCE [LARGE SCALE GENOMIC DNA]</scope>
    <source>
        <strain evidence="1 2">BAL398</strain>
    </source>
</reference>
<dbReference type="EMBL" id="JXXE01000373">
    <property type="protein sequence ID" value="KIZ40163.1"/>
    <property type="molecule type" value="Genomic_DNA"/>
</dbReference>
<evidence type="ECO:0000313" key="2">
    <source>
        <dbReference type="Proteomes" id="UP000032515"/>
    </source>
</evidence>
<name>A0A0D7EHB9_RHOPL</name>
<organism evidence="1 2">
    <name type="scientific">Rhodopseudomonas palustris</name>
    <dbReference type="NCBI Taxonomy" id="1076"/>
    <lineage>
        <taxon>Bacteria</taxon>
        <taxon>Pseudomonadati</taxon>
        <taxon>Pseudomonadota</taxon>
        <taxon>Alphaproteobacteria</taxon>
        <taxon>Hyphomicrobiales</taxon>
        <taxon>Nitrobacteraceae</taxon>
        <taxon>Rhodopseudomonas</taxon>
    </lineage>
</organism>
<protein>
    <submittedName>
        <fullName evidence="1">Uncharacterized protein</fullName>
    </submittedName>
</protein>
<dbReference type="AlphaFoldDB" id="A0A0D7EHB9"/>
<accession>A0A0D7EHB9</accession>
<dbReference type="PATRIC" id="fig|1076.23.peg.4170"/>
<sequence length="66" mass="7214">MMVLKSPPIICSILLILLRRIWKNYQAGCGGCHPNGWLVAPARLITMPAQCRRHRDGAGSRSGGTL</sequence>
<comment type="caution">
    <text evidence="1">The sequence shown here is derived from an EMBL/GenBank/DDBJ whole genome shotgun (WGS) entry which is preliminary data.</text>
</comment>
<proteinExistence type="predicted"/>
<gene>
    <name evidence="1" type="ORF">OO17_18485</name>
</gene>
<dbReference type="Proteomes" id="UP000032515">
    <property type="component" value="Unassembled WGS sequence"/>
</dbReference>